<keyword evidence="5 7" id="KW-0472">Membrane</keyword>
<proteinExistence type="predicted"/>
<feature type="transmembrane region" description="Helical" evidence="7">
    <location>
        <begin position="233"/>
        <end position="254"/>
    </location>
</feature>
<dbReference type="InterPro" id="IPR001851">
    <property type="entry name" value="ABC_transp_permease"/>
</dbReference>
<feature type="region of interest" description="Disordered" evidence="6">
    <location>
        <begin position="476"/>
        <end position="532"/>
    </location>
</feature>
<reference evidence="8 9" key="1">
    <citation type="submission" date="2020-08" db="EMBL/GenBank/DDBJ databases">
        <title>Sequencing the genomes of 1000 actinobacteria strains.</title>
        <authorList>
            <person name="Klenk H.-P."/>
        </authorList>
    </citation>
    <scope>NUCLEOTIDE SEQUENCE [LARGE SCALE GENOMIC DNA]</scope>
    <source>
        <strain evidence="8 9">DSM 44598</strain>
    </source>
</reference>
<dbReference type="CDD" id="cd06580">
    <property type="entry name" value="TM_PBP1_transp_TpRbsC_like"/>
    <property type="match status" value="1"/>
</dbReference>
<evidence type="ECO:0000256" key="5">
    <source>
        <dbReference type="ARBA" id="ARBA00023136"/>
    </source>
</evidence>
<feature type="transmembrane region" description="Helical" evidence="7">
    <location>
        <begin position="445"/>
        <end position="465"/>
    </location>
</feature>
<feature type="transmembrane region" description="Helical" evidence="7">
    <location>
        <begin position="368"/>
        <end position="388"/>
    </location>
</feature>
<comment type="subcellular location">
    <subcellularLocation>
        <location evidence="1">Cell membrane</location>
        <topology evidence="1">Multi-pass membrane protein</topology>
    </subcellularLocation>
</comment>
<evidence type="ECO:0000256" key="3">
    <source>
        <dbReference type="ARBA" id="ARBA00022692"/>
    </source>
</evidence>
<evidence type="ECO:0000256" key="1">
    <source>
        <dbReference type="ARBA" id="ARBA00004651"/>
    </source>
</evidence>
<feature type="compositionally biased region" description="Polar residues" evidence="6">
    <location>
        <begin position="476"/>
        <end position="490"/>
    </location>
</feature>
<dbReference type="GO" id="GO:0022857">
    <property type="term" value="F:transmembrane transporter activity"/>
    <property type="evidence" value="ECO:0007669"/>
    <property type="project" value="InterPro"/>
</dbReference>
<dbReference type="PANTHER" id="PTHR47089:SF1">
    <property type="entry name" value="GUANOSINE ABC TRANSPORTER PERMEASE PROTEIN NUPP"/>
    <property type="match status" value="1"/>
</dbReference>
<name>A0A840W738_9ACTN</name>
<feature type="transmembrane region" description="Helical" evidence="7">
    <location>
        <begin position="320"/>
        <end position="338"/>
    </location>
</feature>
<evidence type="ECO:0000256" key="6">
    <source>
        <dbReference type="SAM" id="MobiDB-lite"/>
    </source>
</evidence>
<dbReference type="EMBL" id="JACHDO010000001">
    <property type="protein sequence ID" value="MBB5491844.1"/>
    <property type="molecule type" value="Genomic_DNA"/>
</dbReference>
<feature type="transmembrane region" description="Helical" evidence="7">
    <location>
        <begin position="394"/>
        <end position="413"/>
    </location>
</feature>
<feature type="transmembrane region" description="Helical" evidence="7">
    <location>
        <begin position="35"/>
        <end position="54"/>
    </location>
</feature>
<keyword evidence="2" id="KW-1003">Cell membrane</keyword>
<evidence type="ECO:0000313" key="8">
    <source>
        <dbReference type="EMBL" id="MBB5491844.1"/>
    </source>
</evidence>
<keyword evidence="8" id="KW-0813">Transport</keyword>
<keyword evidence="4 7" id="KW-1133">Transmembrane helix</keyword>
<dbReference type="Pfam" id="PF02653">
    <property type="entry name" value="BPD_transp_2"/>
    <property type="match status" value="1"/>
</dbReference>
<sequence length="532" mass="55682">MSNTTGRTIAAPIVMLLAVVVGVVTTVALDLFLLHWAALLIGVTLAFALVAVLAPMTPDESRVGADGTREEGTPLHNVLVVPMALVLAVVGGLVSSWVLDLQLLEPVAAALGALVGSVLAFVLFHRLAAMMALSFAAVLVAGVIAIGVTAAVLYFSGIPPLATFDRMLEYGTRPNSLVQIINESTTYYLAAVAVAIGFKMKLFNIGVDGQYRLAALMAAAVGGYLVLPPVLSQFVVILTAIAVGGAWAAIAGYLKVARGVSEVISTIMLNAIATGITAYLLTEGRLAVEISTNNIGTPPIPESGWVPGIPATFLGSEREIYGLIFLSIAVGIGYWFMLNRTRFGFELRATGQSKTAAEASGVNVKKMVFLSMLFSGMVAGLVGLPQLLGSSHYYALDFPVGIGFIGIAIALLGRNHPVGIVFASLFWAFLTQASGILPFDGIPQEIAVIAQATIVLTVVVVYEIVHRWGRRYQQQQIGKQLGRTTETTPEPATVSHGNGPDHGSAENPEDANGTPGGSDTDGTDDKRGGEAQ</sequence>
<dbReference type="AlphaFoldDB" id="A0A840W738"/>
<dbReference type="RefSeq" id="WP_184365454.1">
    <property type="nucleotide sequence ID" value="NZ_BAAAKM010000021.1"/>
</dbReference>
<organism evidence="8 9">
    <name type="scientific">Nocardiopsis metallicus</name>
    <dbReference type="NCBI Taxonomy" id="179819"/>
    <lineage>
        <taxon>Bacteria</taxon>
        <taxon>Bacillati</taxon>
        <taxon>Actinomycetota</taxon>
        <taxon>Actinomycetes</taxon>
        <taxon>Streptosporangiales</taxon>
        <taxon>Nocardiopsidaceae</taxon>
        <taxon>Nocardiopsis</taxon>
    </lineage>
</organism>
<protein>
    <submittedName>
        <fullName evidence="8">Simple sugar transport system permease protein</fullName>
    </submittedName>
</protein>
<feature type="transmembrane region" description="Helical" evidence="7">
    <location>
        <begin position="210"/>
        <end position="227"/>
    </location>
</feature>
<dbReference type="Proteomes" id="UP000579647">
    <property type="component" value="Unassembled WGS sequence"/>
</dbReference>
<feature type="transmembrane region" description="Helical" evidence="7">
    <location>
        <begin position="131"/>
        <end position="156"/>
    </location>
</feature>
<accession>A0A840W738</accession>
<evidence type="ECO:0000256" key="4">
    <source>
        <dbReference type="ARBA" id="ARBA00022989"/>
    </source>
</evidence>
<feature type="transmembrane region" description="Helical" evidence="7">
    <location>
        <begin position="103"/>
        <end position="124"/>
    </location>
</feature>
<feature type="transmembrane region" description="Helical" evidence="7">
    <location>
        <begin position="75"/>
        <end position="97"/>
    </location>
</feature>
<feature type="transmembrane region" description="Helical" evidence="7">
    <location>
        <begin position="176"/>
        <end position="198"/>
    </location>
</feature>
<keyword evidence="8" id="KW-0762">Sugar transport</keyword>
<keyword evidence="3 7" id="KW-0812">Transmembrane</keyword>
<dbReference type="PANTHER" id="PTHR47089">
    <property type="entry name" value="ABC TRANSPORTER, PERMEASE PROTEIN"/>
    <property type="match status" value="1"/>
</dbReference>
<dbReference type="GO" id="GO:0005886">
    <property type="term" value="C:plasma membrane"/>
    <property type="evidence" value="ECO:0007669"/>
    <property type="project" value="UniProtKB-SubCell"/>
</dbReference>
<gene>
    <name evidence="8" type="ORF">HNR07_002981</name>
</gene>
<feature type="transmembrane region" description="Helical" evidence="7">
    <location>
        <begin position="9"/>
        <end position="29"/>
    </location>
</feature>
<evidence type="ECO:0000313" key="9">
    <source>
        <dbReference type="Proteomes" id="UP000579647"/>
    </source>
</evidence>
<keyword evidence="9" id="KW-1185">Reference proteome</keyword>
<comment type="caution">
    <text evidence="8">The sequence shown here is derived from an EMBL/GenBank/DDBJ whole genome shotgun (WGS) entry which is preliminary data.</text>
</comment>
<feature type="compositionally biased region" description="Basic and acidic residues" evidence="6">
    <location>
        <begin position="523"/>
        <end position="532"/>
    </location>
</feature>
<feature type="transmembrane region" description="Helical" evidence="7">
    <location>
        <begin position="263"/>
        <end position="281"/>
    </location>
</feature>
<feature type="transmembrane region" description="Helical" evidence="7">
    <location>
        <begin position="420"/>
        <end position="439"/>
    </location>
</feature>
<evidence type="ECO:0000256" key="2">
    <source>
        <dbReference type="ARBA" id="ARBA00022475"/>
    </source>
</evidence>
<evidence type="ECO:0000256" key="7">
    <source>
        <dbReference type="SAM" id="Phobius"/>
    </source>
</evidence>